<dbReference type="AlphaFoldDB" id="A0A6J4HEQ2"/>
<keyword evidence="2" id="KW-0812">Transmembrane</keyword>
<accession>A0A6J4HEQ2</accession>
<organism evidence="4">
    <name type="scientific">uncultured Armatimonadetes bacterium</name>
    <dbReference type="NCBI Taxonomy" id="157466"/>
    <lineage>
        <taxon>Bacteria</taxon>
        <taxon>Bacillati</taxon>
        <taxon>Armatimonadota</taxon>
        <taxon>environmental samples</taxon>
    </lineage>
</organism>
<dbReference type="Pfam" id="PF12697">
    <property type="entry name" value="Abhydrolase_6"/>
    <property type="match status" value="1"/>
</dbReference>
<evidence type="ECO:0000256" key="1">
    <source>
        <dbReference type="SAM" id="MobiDB-lite"/>
    </source>
</evidence>
<evidence type="ECO:0000313" key="4">
    <source>
        <dbReference type="EMBL" id="CAA9221678.1"/>
    </source>
</evidence>
<feature type="compositionally biased region" description="Basic and acidic residues" evidence="1">
    <location>
        <begin position="1"/>
        <end position="16"/>
    </location>
</feature>
<dbReference type="PRINTS" id="PR00111">
    <property type="entry name" value="ABHYDROLASE"/>
</dbReference>
<gene>
    <name evidence="4" type="ORF">AVDCRST_MAG63-502</name>
</gene>
<evidence type="ECO:0000256" key="2">
    <source>
        <dbReference type="SAM" id="Phobius"/>
    </source>
</evidence>
<feature type="region of interest" description="Disordered" evidence="1">
    <location>
        <begin position="345"/>
        <end position="384"/>
    </location>
</feature>
<sequence>MAKREREHRLPSDDYLHGGGGKGGGGKAALGKLLWTGAALAAAAVTNAVIFYRTPPLTSKLKGEVRYFPTPEGDVFYKKAGEGPPLLLVHGIGAGCSSFEFRNIWDHLAERHTVYALDLLGFGKSDKPPILYTDATFIDLLSDFAKQVMGVGEGRGEADVIATSLSAAYVIALSQRDPSLFHRLILVCPTGIQELASPIHVGSTALRGVMKAPVLGTSLYNVIASRVGIRRYLATNIYADPSQVTDEVVNTYYTAAHQPGGENVLPSFLSGYLNINIADAFKEVVDLPLIVWGAKAKETPLTQAEPFLAANSNAKLEVIEDAGMLPHEEKPEAFLTAVRPFLYGAPEGDEEEGAAEDTAVGGDDKPERPGGKKAAAEPAQATTP</sequence>
<dbReference type="InterPro" id="IPR029058">
    <property type="entry name" value="AB_hydrolase_fold"/>
</dbReference>
<dbReference type="EMBL" id="CADCTO010000068">
    <property type="protein sequence ID" value="CAA9221678.1"/>
    <property type="molecule type" value="Genomic_DNA"/>
</dbReference>
<dbReference type="Gene3D" id="3.40.50.1820">
    <property type="entry name" value="alpha/beta hydrolase"/>
    <property type="match status" value="1"/>
</dbReference>
<name>A0A6J4HEQ2_9BACT</name>
<protein>
    <recommendedName>
        <fullName evidence="3">AB hydrolase-1 domain-containing protein</fullName>
    </recommendedName>
</protein>
<dbReference type="InterPro" id="IPR000073">
    <property type="entry name" value="AB_hydrolase_1"/>
</dbReference>
<feature type="region of interest" description="Disordered" evidence="1">
    <location>
        <begin position="1"/>
        <end position="22"/>
    </location>
</feature>
<keyword evidence="2" id="KW-0472">Membrane</keyword>
<dbReference type="PANTHER" id="PTHR46438:SF2">
    <property type="entry name" value="ALPHA_BETA-HYDROLASES SUPERFAMILY PROTEIN"/>
    <property type="match status" value="1"/>
</dbReference>
<reference evidence="4" key="1">
    <citation type="submission" date="2020-02" db="EMBL/GenBank/DDBJ databases">
        <authorList>
            <person name="Meier V. D."/>
        </authorList>
    </citation>
    <scope>NUCLEOTIDE SEQUENCE</scope>
    <source>
        <strain evidence="4">AVDCRST_MAG63</strain>
    </source>
</reference>
<dbReference type="SUPFAM" id="SSF53474">
    <property type="entry name" value="alpha/beta-Hydrolases"/>
    <property type="match status" value="1"/>
</dbReference>
<feature type="transmembrane region" description="Helical" evidence="2">
    <location>
        <begin position="33"/>
        <end position="52"/>
    </location>
</feature>
<keyword evidence="2" id="KW-1133">Transmembrane helix</keyword>
<dbReference type="PANTHER" id="PTHR46438">
    <property type="entry name" value="ALPHA/BETA-HYDROLASES SUPERFAMILY PROTEIN"/>
    <property type="match status" value="1"/>
</dbReference>
<evidence type="ECO:0000259" key="3">
    <source>
        <dbReference type="Pfam" id="PF12697"/>
    </source>
</evidence>
<feature type="domain" description="AB hydrolase-1" evidence="3">
    <location>
        <begin position="86"/>
        <end position="335"/>
    </location>
</feature>
<proteinExistence type="predicted"/>